<dbReference type="Gene3D" id="3.10.50.40">
    <property type="match status" value="1"/>
</dbReference>
<dbReference type="EMBL" id="DQVM01000021">
    <property type="protein sequence ID" value="HIQ29127.1"/>
    <property type="molecule type" value="Genomic_DNA"/>
</dbReference>
<evidence type="ECO:0000313" key="1">
    <source>
        <dbReference type="EMBL" id="HIQ29127.1"/>
    </source>
</evidence>
<proteinExistence type="predicted"/>
<comment type="caution">
    <text evidence="1">The sequence shown here is derived from an EMBL/GenBank/DDBJ whole genome shotgun (WGS) entry which is preliminary data.</text>
</comment>
<dbReference type="AlphaFoldDB" id="A0A832ZUL5"/>
<dbReference type="SUPFAM" id="SSF54534">
    <property type="entry name" value="FKBP-like"/>
    <property type="match status" value="1"/>
</dbReference>
<dbReference type="Proteomes" id="UP000608579">
    <property type="component" value="Unassembled WGS sequence"/>
</dbReference>
<sequence length="73" mass="8237">MTENEEAKQQREEAQQQLTVQNSSYILVDYTIKVKDTGEVVDTTIEEEAKKAGIFDASRVYESRLVVPGKGML</sequence>
<organism evidence="1 2">
    <name type="scientific">Caldiarchaeum subterraneum</name>
    <dbReference type="NCBI Taxonomy" id="311458"/>
    <lineage>
        <taxon>Archaea</taxon>
        <taxon>Nitrososphaerota</taxon>
        <taxon>Candidatus Caldarchaeales</taxon>
        <taxon>Candidatus Caldarchaeaceae</taxon>
        <taxon>Candidatus Caldarchaeum</taxon>
    </lineage>
</organism>
<reference evidence="1" key="1">
    <citation type="journal article" date="2020" name="ISME J.">
        <title>Gammaproteobacteria mediating utilization of methyl-, sulfur- and petroleum organic compounds in deep ocean hydrothermal plumes.</title>
        <authorList>
            <person name="Zhou Z."/>
            <person name="Liu Y."/>
            <person name="Pan J."/>
            <person name="Cron B.R."/>
            <person name="Toner B.M."/>
            <person name="Anantharaman K."/>
            <person name="Breier J.A."/>
            <person name="Dick G.J."/>
            <person name="Li M."/>
        </authorList>
    </citation>
    <scope>NUCLEOTIDE SEQUENCE</scope>
    <source>
        <strain evidence="1">SZUA-1515</strain>
    </source>
</reference>
<protein>
    <submittedName>
        <fullName evidence="1">Uncharacterized protein</fullName>
    </submittedName>
</protein>
<dbReference type="InterPro" id="IPR046357">
    <property type="entry name" value="PPIase_dom_sf"/>
</dbReference>
<gene>
    <name evidence="1" type="ORF">EYH45_01025</name>
</gene>
<accession>A0A832ZUL5</accession>
<feature type="non-terminal residue" evidence="1">
    <location>
        <position position="73"/>
    </location>
</feature>
<evidence type="ECO:0000313" key="2">
    <source>
        <dbReference type="Proteomes" id="UP000608579"/>
    </source>
</evidence>
<name>A0A832ZUL5_CALS0</name>
<dbReference type="GO" id="GO:0003755">
    <property type="term" value="F:peptidyl-prolyl cis-trans isomerase activity"/>
    <property type="evidence" value="ECO:0007669"/>
    <property type="project" value="InterPro"/>
</dbReference>